<gene>
    <name evidence="3" type="ORF">ACFQY0_12755</name>
</gene>
<protein>
    <submittedName>
        <fullName evidence="3">Acyltransferase family protein</fullName>
        <ecNumber evidence="3">2.3.-.-</ecNumber>
    </submittedName>
</protein>
<evidence type="ECO:0000313" key="4">
    <source>
        <dbReference type="Proteomes" id="UP001596472"/>
    </source>
</evidence>
<dbReference type="Pfam" id="PF01757">
    <property type="entry name" value="Acyl_transf_3"/>
    <property type="match status" value="1"/>
</dbReference>
<evidence type="ECO:0000313" key="3">
    <source>
        <dbReference type="EMBL" id="MFC7338055.1"/>
    </source>
</evidence>
<feature type="transmembrane region" description="Helical" evidence="1">
    <location>
        <begin position="300"/>
        <end position="319"/>
    </location>
</feature>
<comment type="caution">
    <text evidence="3">The sequence shown here is derived from an EMBL/GenBank/DDBJ whole genome shotgun (WGS) entry which is preliminary data.</text>
</comment>
<keyword evidence="1" id="KW-0472">Membrane</keyword>
<keyword evidence="1" id="KW-0812">Transmembrane</keyword>
<feature type="transmembrane region" description="Helical" evidence="1">
    <location>
        <begin position="225"/>
        <end position="252"/>
    </location>
</feature>
<evidence type="ECO:0000259" key="2">
    <source>
        <dbReference type="Pfam" id="PF01757"/>
    </source>
</evidence>
<dbReference type="PANTHER" id="PTHR23028:SF53">
    <property type="entry name" value="ACYL_TRANSF_3 DOMAIN-CONTAINING PROTEIN"/>
    <property type="match status" value="1"/>
</dbReference>
<dbReference type="PANTHER" id="PTHR23028">
    <property type="entry name" value="ACETYLTRANSFERASE"/>
    <property type="match status" value="1"/>
</dbReference>
<feature type="transmembrane region" description="Helical" evidence="1">
    <location>
        <begin position="39"/>
        <end position="58"/>
    </location>
</feature>
<feature type="transmembrane region" description="Helical" evidence="1">
    <location>
        <begin position="191"/>
        <end position="213"/>
    </location>
</feature>
<dbReference type="InterPro" id="IPR002656">
    <property type="entry name" value="Acyl_transf_3_dom"/>
</dbReference>
<organism evidence="3 4">
    <name type="scientific">Haloferula chungangensis</name>
    <dbReference type="NCBI Taxonomy" id="1048331"/>
    <lineage>
        <taxon>Bacteria</taxon>
        <taxon>Pseudomonadati</taxon>
        <taxon>Verrucomicrobiota</taxon>
        <taxon>Verrucomicrobiia</taxon>
        <taxon>Verrucomicrobiales</taxon>
        <taxon>Verrucomicrobiaceae</taxon>
        <taxon>Haloferula</taxon>
    </lineage>
</organism>
<dbReference type="RefSeq" id="WP_379712955.1">
    <property type="nucleotide sequence ID" value="NZ_JBHTBS010000006.1"/>
</dbReference>
<keyword evidence="1" id="KW-1133">Transmembrane helix</keyword>
<dbReference type="GO" id="GO:0016746">
    <property type="term" value="F:acyltransferase activity"/>
    <property type="evidence" value="ECO:0007669"/>
    <property type="project" value="UniProtKB-KW"/>
</dbReference>
<dbReference type="EC" id="2.3.-.-" evidence="3"/>
<dbReference type="InterPro" id="IPR050879">
    <property type="entry name" value="Acyltransferase_3"/>
</dbReference>
<keyword evidence="3" id="KW-0012">Acyltransferase</keyword>
<feature type="domain" description="Acyltransferase 3" evidence="2">
    <location>
        <begin position="6"/>
        <end position="290"/>
    </location>
</feature>
<dbReference type="EMBL" id="JBHTBS010000006">
    <property type="protein sequence ID" value="MFC7338055.1"/>
    <property type="molecule type" value="Genomic_DNA"/>
</dbReference>
<sequence length="331" mass="37349">MTKRFAGLDQWRGFAMVLVLINHGLKHTGWVEGLGRSGVNLFFVISGLLTALSIKSLVNKKENYFLKLPLKRLWRLYPVLIIYFIILWALGSISGNPIDDEVSLLYPFYCNYLPSRGFGVHHIWSITCELHFYFLSPILFWLGTTLGRSGKFLMGALLLGLTCCMGLNFLVSKGLFPILEPHFINKYTTHVAVWPMLLGFCFVLYPMSILSSFGKHLEVFQWKLIIFSVVALFGVLLIKQSGATVLVGLLLIPGLLVTYINKLSLNGWAGQGLDWIGKRTYSIYLIQQTLTLDLPLDDSWKPFGALLAIPAGGVFYWALESRFLGTPKFIR</sequence>
<evidence type="ECO:0000256" key="1">
    <source>
        <dbReference type="SAM" id="Phobius"/>
    </source>
</evidence>
<name>A0ABW2LA61_9BACT</name>
<feature type="transmembrane region" description="Helical" evidence="1">
    <location>
        <begin position="118"/>
        <end position="140"/>
    </location>
</feature>
<feature type="transmembrane region" description="Helical" evidence="1">
    <location>
        <begin position="79"/>
        <end position="98"/>
    </location>
</feature>
<reference evidence="4" key="1">
    <citation type="journal article" date="2019" name="Int. J. Syst. Evol. Microbiol.">
        <title>The Global Catalogue of Microorganisms (GCM) 10K type strain sequencing project: providing services to taxonomists for standard genome sequencing and annotation.</title>
        <authorList>
            <consortium name="The Broad Institute Genomics Platform"/>
            <consortium name="The Broad Institute Genome Sequencing Center for Infectious Disease"/>
            <person name="Wu L."/>
            <person name="Ma J."/>
        </authorList>
    </citation>
    <scope>NUCLEOTIDE SEQUENCE [LARGE SCALE GENOMIC DNA]</scope>
    <source>
        <strain evidence="4">CGMCC 4.1467</strain>
    </source>
</reference>
<keyword evidence="4" id="KW-1185">Reference proteome</keyword>
<feature type="transmembrane region" description="Helical" evidence="1">
    <location>
        <begin position="152"/>
        <end position="171"/>
    </location>
</feature>
<keyword evidence="3" id="KW-0808">Transferase</keyword>
<dbReference type="Proteomes" id="UP001596472">
    <property type="component" value="Unassembled WGS sequence"/>
</dbReference>
<accession>A0ABW2LA61</accession>
<proteinExistence type="predicted"/>